<feature type="coiled-coil region" evidence="6">
    <location>
        <begin position="119"/>
        <end position="164"/>
    </location>
</feature>
<dbReference type="InterPro" id="IPR036879">
    <property type="entry name" value="TF_MADSbox_sf"/>
</dbReference>
<evidence type="ECO:0000256" key="2">
    <source>
        <dbReference type="ARBA" id="ARBA00023015"/>
    </source>
</evidence>
<dbReference type="Pfam" id="PF01486">
    <property type="entry name" value="K-box"/>
    <property type="match status" value="1"/>
</dbReference>
<accession>A0A445J6M0</accession>
<reference evidence="9 10" key="1">
    <citation type="submission" date="2018-09" db="EMBL/GenBank/DDBJ databases">
        <title>A high-quality reference genome of wild soybean provides a powerful tool to mine soybean genomes.</title>
        <authorList>
            <person name="Xie M."/>
            <person name="Chung C.Y.L."/>
            <person name="Li M.-W."/>
            <person name="Wong F.-L."/>
            <person name="Chan T.-F."/>
            <person name="Lam H.-M."/>
        </authorList>
    </citation>
    <scope>NUCLEOTIDE SEQUENCE [LARGE SCALE GENOMIC DNA]</scope>
    <source>
        <strain evidence="10">cv. W05</strain>
        <tissue evidence="9">Hypocotyl of etiolated seedlings</tissue>
    </source>
</reference>
<dbReference type="SMART" id="SM00432">
    <property type="entry name" value="MADS"/>
    <property type="match status" value="1"/>
</dbReference>
<evidence type="ECO:0000256" key="6">
    <source>
        <dbReference type="SAM" id="Coils"/>
    </source>
</evidence>
<dbReference type="GO" id="GO:0005634">
    <property type="term" value="C:nucleus"/>
    <property type="evidence" value="ECO:0007669"/>
    <property type="project" value="UniProtKB-SubCell"/>
</dbReference>
<dbReference type="GO" id="GO:0000977">
    <property type="term" value="F:RNA polymerase II transcription regulatory region sequence-specific DNA binding"/>
    <property type="evidence" value="ECO:0007669"/>
    <property type="project" value="InterPro"/>
</dbReference>
<evidence type="ECO:0000256" key="5">
    <source>
        <dbReference type="ARBA" id="ARBA00023242"/>
    </source>
</evidence>
<evidence type="ECO:0000259" key="7">
    <source>
        <dbReference type="PROSITE" id="PS50066"/>
    </source>
</evidence>
<dbReference type="PRINTS" id="PR00404">
    <property type="entry name" value="MADSDOMAIN"/>
</dbReference>
<dbReference type="SUPFAM" id="SSF55455">
    <property type="entry name" value="SRF-like"/>
    <property type="match status" value="1"/>
</dbReference>
<dbReference type="CDD" id="cd00265">
    <property type="entry name" value="MADS_MEF2_like"/>
    <property type="match status" value="1"/>
</dbReference>
<keyword evidence="2" id="KW-0805">Transcription regulation</keyword>
<protein>
    <submittedName>
        <fullName evidence="9">Agamous-like MADS-box protein AGL6</fullName>
    </submittedName>
</protein>
<dbReference type="FunFam" id="3.40.1810.10:FF:000003">
    <property type="entry name" value="MADS-box transcription factor MADS-MC"/>
    <property type="match status" value="1"/>
</dbReference>
<comment type="caution">
    <text evidence="9">The sequence shown here is derived from an EMBL/GenBank/DDBJ whole genome shotgun (WGS) entry which is preliminary data.</text>
</comment>
<keyword evidence="6" id="KW-0175">Coiled coil</keyword>
<gene>
    <name evidence="9" type="ORF">D0Y65_025364</name>
</gene>
<dbReference type="Gene3D" id="3.40.1810.10">
    <property type="entry name" value="Transcription factor, MADS-box"/>
    <property type="match status" value="1"/>
</dbReference>
<keyword evidence="4" id="KW-0804">Transcription</keyword>
<dbReference type="GO" id="GO:0046983">
    <property type="term" value="F:protein dimerization activity"/>
    <property type="evidence" value="ECO:0007669"/>
    <property type="project" value="InterPro"/>
</dbReference>
<keyword evidence="10" id="KW-1185">Reference proteome</keyword>
<dbReference type="PROSITE" id="PS50066">
    <property type="entry name" value="MADS_BOX_2"/>
    <property type="match status" value="1"/>
</dbReference>
<dbReference type="AlphaFoldDB" id="A0A445J6M0"/>
<evidence type="ECO:0000256" key="1">
    <source>
        <dbReference type="ARBA" id="ARBA00004123"/>
    </source>
</evidence>
<evidence type="ECO:0000256" key="3">
    <source>
        <dbReference type="ARBA" id="ARBA00023125"/>
    </source>
</evidence>
<dbReference type="EMBL" id="QZWG01000009">
    <property type="protein sequence ID" value="RZB94042.1"/>
    <property type="molecule type" value="Genomic_DNA"/>
</dbReference>
<dbReference type="PROSITE" id="PS00350">
    <property type="entry name" value="MADS_BOX_1"/>
    <property type="match status" value="1"/>
</dbReference>
<keyword evidence="3" id="KW-0238">DNA-binding</keyword>
<organism evidence="9 10">
    <name type="scientific">Glycine soja</name>
    <name type="common">Wild soybean</name>
    <dbReference type="NCBI Taxonomy" id="3848"/>
    <lineage>
        <taxon>Eukaryota</taxon>
        <taxon>Viridiplantae</taxon>
        <taxon>Streptophyta</taxon>
        <taxon>Embryophyta</taxon>
        <taxon>Tracheophyta</taxon>
        <taxon>Spermatophyta</taxon>
        <taxon>Magnoliopsida</taxon>
        <taxon>eudicotyledons</taxon>
        <taxon>Gunneridae</taxon>
        <taxon>Pentapetalae</taxon>
        <taxon>rosids</taxon>
        <taxon>fabids</taxon>
        <taxon>Fabales</taxon>
        <taxon>Fabaceae</taxon>
        <taxon>Papilionoideae</taxon>
        <taxon>50 kb inversion clade</taxon>
        <taxon>NPAAA clade</taxon>
        <taxon>indigoferoid/millettioid clade</taxon>
        <taxon>Phaseoleae</taxon>
        <taxon>Glycine</taxon>
        <taxon>Glycine subgen. Soja</taxon>
    </lineage>
</organism>
<dbReference type="InterPro" id="IPR002100">
    <property type="entry name" value="TF_MADSbox"/>
</dbReference>
<feature type="domain" description="K-box" evidence="8">
    <location>
        <begin position="85"/>
        <end position="175"/>
    </location>
</feature>
<evidence type="ECO:0000313" key="10">
    <source>
        <dbReference type="Proteomes" id="UP000289340"/>
    </source>
</evidence>
<dbReference type="GO" id="GO:0003700">
    <property type="term" value="F:DNA-binding transcription factor activity"/>
    <property type="evidence" value="ECO:0007669"/>
    <property type="project" value="InterPro"/>
</dbReference>
<evidence type="ECO:0000259" key="8">
    <source>
        <dbReference type="PROSITE" id="PS51297"/>
    </source>
</evidence>
<dbReference type="InterPro" id="IPR002487">
    <property type="entry name" value="TF_Kbox"/>
</dbReference>
<dbReference type="PROSITE" id="PS51297">
    <property type="entry name" value="K_BOX"/>
    <property type="match status" value="1"/>
</dbReference>
<keyword evidence="5" id="KW-0539">Nucleus</keyword>
<dbReference type="Proteomes" id="UP000289340">
    <property type="component" value="Chromosome 9"/>
</dbReference>
<evidence type="ECO:0000256" key="4">
    <source>
        <dbReference type="ARBA" id="ARBA00023163"/>
    </source>
</evidence>
<sequence>MGRGRVELKRIENKINRQVTFSKRKTGLLKKAKELSVLCDAEVALVIFSPRGKLFTFPDDAQSIIKTYDRYRKYSNQDGNVELENQGWYQEMSKLNEKYEAVQKTQRRLHGEDLGPLSIKELQILEEQLEKALSQARQRKTQLIIEHVEELRQKERHLEDLRLKPPFQLEPYGFNLKASLWGSTSTSAAGDGSFPLLPSQTYPEPFLQIGYSVQGEPSIVPKTMASETNFQGWFL</sequence>
<proteinExistence type="predicted"/>
<evidence type="ECO:0000313" key="9">
    <source>
        <dbReference type="EMBL" id="RZB94042.1"/>
    </source>
</evidence>
<name>A0A445J6M0_GLYSO</name>
<dbReference type="InterPro" id="IPR033896">
    <property type="entry name" value="MEF2-like_N"/>
</dbReference>
<comment type="subcellular location">
    <subcellularLocation>
        <location evidence="1">Nucleus</location>
    </subcellularLocation>
</comment>
<dbReference type="Pfam" id="PF00319">
    <property type="entry name" value="SRF-TF"/>
    <property type="match status" value="1"/>
</dbReference>
<dbReference type="GO" id="GO:0045944">
    <property type="term" value="P:positive regulation of transcription by RNA polymerase II"/>
    <property type="evidence" value="ECO:0007669"/>
    <property type="project" value="InterPro"/>
</dbReference>
<feature type="domain" description="MADS-box" evidence="7">
    <location>
        <begin position="1"/>
        <end position="61"/>
    </location>
</feature>
<dbReference type="PANTHER" id="PTHR48019">
    <property type="entry name" value="SERUM RESPONSE FACTOR HOMOLOG"/>
    <property type="match status" value="1"/>
</dbReference>
<dbReference type="InterPro" id="IPR050142">
    <property type="entry name" value="MADS-box/MEF2_TF"/>
</dbReference>